<name>A0A1A0HJ51_9ASCO</name>
<dbReference type="EMBL" id="LXTC01000001">
    <property type="protein sequence ID" value="OBA23868.1"/>
    <property type="molecule type" value="Genomic_DNA"/>
</dbReference>
<gene>
    <name evidence="1" type="ORF">METBIDRAFT_10080</name>
</gene>
<comment type="caution">
    <text evidence="1">The sequence shown here is derived from an EMBL/GenBank/DDBJ whole genome shotgun (WGS) entry which is preliminary data.</text>
</comment>
<dbReference type="GeneID" id="30026656"/>
<dbReference type="OrthoDB" id="10574727at2759"/>
<keyword evidence="2" id="KW-1185">Reference proteome</keyword>
<protein>
    <submittedName>
        <fullName evidence="1">Uncharacterized protein</fullName>
    </submittedName>
</protein>
<evidence type="ECO:0000313" key="1">
    <source>
        <dbReference type="EMBL" id="OBA23868.1"/>
    </source>
</evidence>
<proteinExistence type="predicted"/>
<reference evidence="1 2" key="1">
    <citation type="submission" date="2016-05" db="EMBL/GenBank/DDBJ databases">
        <title>Comparative genomics of biotechnologically important yeasts.</title>
        <authorList>
            <consortium name="DOE Joint Genome Institute"/>
            <person name="Riley R."/>
            <person name="Haridas S."/>
            <person name="Wolfe K.H."/>
            <person name="Lopes M.R."/>
            <person name="Hittinger C.T."/>
            <person name="Goker M."/>
            <person name="Salamov A."/>
            <person name="Wisecaver J."/>
            <person name="Long T.M."/>
            <person name="Aerts A.L."/>
            <person name="Barry K."/>
            <person name="Choi C."/>
            <person name="Clum A."/>
            <person name="Coughlan A.Y."/>
            <person name="Deshpande S."/>
            <person name="Douglass A.P."/>
            <person name="Hanson S.J."/>
            <person name="Klenk H.-P."/>
            <person name="LaButti K."/>
            <person name="Lapidus A."/>
            <person name="Lindquist E."/>
            <person name="Lipzen A."/>
            <person name="Meier-kolthoff J.P."/>
            <person name="Ohm R.A."/>
            <person name="Otillar R.P."/>
            <person name="Pangilinan J."/>
            <person name="Peng Y."/>
            <person name="Rokas A."/>
            <person name="Rosa C.A."/>
            <person name="Scheuner C."/>
            <person name="Sibirny A.A."/>
            <person name="Slot J.C."/>
            <person name="Stielow J.B."/>
            <person name="Sun H."/>
            <person name="Kurtzman C.P."/>
            <person name="Blackwell M."/>
            <person name="Grigoriev I.V."/>
            <person name="Jeffries T.W."/>
        </authorList>
    </citation>
    <scope>NUCLEOTIDE SEQUENCE [LARGE SCALE GENOMIC DNA]</scope>
    <source>
        <strain evidence="1 2">NRRL YB-4993</strain>
    </source>
</reference>
<accession>A0A1A0HJ51</accession>
<evidence type="ECO:0000313" key="2">
    <source>
        <dbReference type="Proteomes" id="UP000092555"/>
    </source>
</evidence>
<dbReference type="RefSeq" id="XP_018714349.1">
    <property type="nucleotide sequence ID" value="XM_018853680.1"/>
</dbReference>
<dbReference type="Proteomes" id="UP000092555">
    <property type="component" value="Unassembled WGS sequence"/>
</dbReference>
<dbReference type="AlphaFoldDB" id="A0A1A0HJ51"/>
<sequence length="167" mass="19218">MQERFRASRYTQKVATQEEMNTSMALYHWERTFNVNGFSYHYCVGQEPNEAFYQLPEIAEKMNAKLEAKAEFMKLAALTDTGSSFEDYLRQIQQTDTLPAVIEPFDFDCLRPTRATMKEIYGLNKGAKTAVDYSCLTSINKLQFMSRVAALDFSGDTRLSYDTLFSD</sequence>
<organism evidence="1 2">
    <name type="scientific">Metschnikowia bicuspidata var. bicuspidata NRRL YB-4993</name>
    <dbReference type="NCBI Taxonomy" id="869754"/>
    <lineage>
        <taxon>Eukaryota</taxon>
        <taxon>Fungi</taxon>
        <taxon>Dikarya</taxon>
        <taxon>Ascomycota</taxon>
        <taxon>Saccharomycotina</taxon>
        <taxon>Pichiomycetes</taxon>
        <taxon>Metschnikowiaceae</taxon>
        <taxon>Metschnikowia</taxon>
    </lineage>
</organism>